<name>A0A6G1X489_9BACI</name>
<dbReference type="Gene3D" id="2.40.340.10">
    <property type="entry name" value="MoeA, C-terminal, domain IV"/>
    <property type="match status" value="1"/>
</dbReference>
<evidence type="ECO:0000256" key="7">
    <source>
        <dbReference type="ARBA" id="ARBA00022505"/>
    </source>
</evidence>
<comment type="cofactor">
    <cofactor evidence="1 13">
        <name>Mg(2+)</name>
        <dbReference type="ChEBI" id="CHEBI:18420"/>
    </cofactor>
</comment>
<evidence type="ECO:0000256" key="11">
    <source>
        <dbReference type="ARBA" id="ARBA00023150"/>
    </source>
</evidence>
<dbReference type="Pfam" id="PF03453">
    <property type="entry name" value="MoeA_N"/>
    <property type="match status" value="1"/>
</dbReference>
<dbReference type="Proteomes" id="UP000480185">
    <property type="component" value="Unassembled WGS sequence"/>
</dbReference>
<comment type="caution">
    <text evidence="15">The sequence shown here is derived from an EMBL/GenBank/DDBJ whole genome shotgun (WGS) entry which is preliminary data.</text>
</comment>
<dbReference type="Gene3D" id="3.40.980.10">
    <property type="entry name" value="MoaB/Mog-like domain"/>
    <property type="match status" value="1"/>
</dbReference>
<dbReference type="InterPro" id="IPR036425">
    <property type="entry name" value="MoaB/Mog-like_dom_sf"/>
</dbReference>
<dbReference type="InterPro" id="IPR038987">
    <property type="entry name" value="MoeA-like"/>
</dbReference>
<keyword evidence="9 13" id="KW-0479">Metal-binding</keyword>
<dbReference type="Pfam" id="PF00994">
    <property type="entry name" value="MoCF_biosynth"/>
    <property type="match status" value="1"/>
</dbReference>
<evidence type="ECO:0000256" key="12">
    <source>
        <dbReference type="ARBA" id="ARBA00047317"/>
    </source>
</evidence>
<evidence type="ECO:0000256" key="5">
    <source>
        <dbReference type="ARBA" id="ARBA00013269"/>
    </source>
</evidence>
<dbReference type="SUPFAM" id="SSF53218">
    <property type="entry name" value="Molybdenum cofactor biosynthesis proteins"/>
    <property type="match status" value="1"/>
</dbReference>
<dbReference type="GO" id="GO:0006777">
    <property type="term" value="P:Mo-molybdopterin cofactor biosynthetic process"/>
    <property type="evidence" value="ECO:0007669"/>
    <property type="project" value="UniProtKB-UniRule"/>
</dbReference>
<dbReference type="GO" id="GO:0005829">
    <property type="term" value="C:cytosol"/>
    <property type="evidence" value="ECO:0007669"/>
    <property type="project" value="TreeGrafter"/>
</dbReference>
<dbReference type="NCBIfam" id="NF045515">
    <property type="entry name" value="Glp_gephyrin"/>
    <property type="match status" value="1"/>
</dbReference>
<evidence type="ECO:0000259" key="14">
    <source>
        <dbReference type="SMART" id="SM00852"/>
    </source>
</evidence>
<sequence length="418" mass="45533">MSEKGFTRFNRKAIKVDDALQSLLPFVSEIEAESVGIMEAIGRRLSQDIQTPHPIPHFRRSGYDGYAVRSEDLQNATRQEPVYLNLVDNIPCGEVPSVSLKEGETARIMTGAMAPDEADTVVMLEATDQVEDNGKTFVKFTKPVKSGANITPIGEETQQGEVLLNKGKDIDSGDMAVLSSLGFDNVPVYKKPKVAVLSTGTELLDVSEPLEPGKIRNSNTYMLAAQIGKSGGEPILIGKFPDDVDVAKERINNLLHDDEIDIIVTTGGVSVGDYDIMTDIFLNWEGHTLFNKIMMRPGSVTTAGVFNGKLLFGLSGNPGACFVGFELFAKPVIDRMIDGAGEHPKITALLEEDYLKVNAFSRFVRGRYEVKEGKVWTRPVGLDQSSALLSMKDANCLIVIPPTKTGLKAGEQVEVILL</sequence>
<evidence type="ECO:0000256" key="10">
    <source>
        <dbReference type="ARBA" id="ARBA00022842"/>
    </source>
</evidence>
<dbReference type="InterPro" id="IPR005110">
    <property type="entry name" value="MoeA_linker/N"/>
</dbReference>
<feature type="domain" description="MoaB/Mog" evidence="14">
    <location>
        <begin position="195"/>
        <end position="335"/>
    </location>
</feature>
<dbReference type="InterPro" id="IPR005111">
    <property type="entry name" value="MoeA_C_domain_IV"/>
</dbReference>
<comment type="catalytic activity">
    <reaction evidence="12">
        <text>adenylyl-molybdopterin + molybdate = Mo-molybdopterin + AMP + H(+)</text>
        <dbReference type="Rhea" id="RHEA:35047"/>
        <dbReference type="ChEBI" id="CHEBI:15378"/>
        <dbReference type="ChEBI" id="CHEBI:36264"/>
        <dbReference type="ChEBI" id="CHEBI:62727"/>
        <dbReference type="ChEBI" id="CHEBI:71302"/>
        <dbReference type="ChEBI" id="CHEBI:456215"/>
        <dbReference type="EC" id="2.10.1.1"/>
    </reaction>
</comment>
<keyword evidence="11 13" id="KW-0501">Molybdenum cofactor biosynthesis</keyword>
<accession>A0A6G1X489</accession>
<dbReference type="RefSeq" id="WP_153727565.1">
    <property type="nucleotide sequence ID" value="NZ_WJNH01000002.1"/>
</dbReference>
<dbReference type="PANTHER" id="PTHR10192:SF5">
    <property type="entry name" value="GEPHYRIN"/>
    <property type="match status" value="1"/>
</dbReference>
<dbReference type="GO" id="GO:0046872">
    <property type="term" value="F:metal ion binding"/>
    <property type="evidence" value="ECO:0007669"/>
    <property type="project" value="UniProtKB-UniRule"/>
</dbReference>
<dbReference type="PANTHER" id="PTHR10192">
    <property type="entry name" value="MOLYBDOPTERIN BIOSYNTHESIS PROTEIN"/>
    <property type="match status" value="1"/>
</dbReference>
<proteinExistence type="inferred from homology"/>
<dbReference type="EMBL" id="WJNH01000002">
    <property type="protein sequence ID" value="MRG85648.1"/>
    <property type="molecule type" value="Genomic_DNA"/>
</dbReference>
<keyword evidence="16" id="KW-1185">Reference proteome</keyword>
<evidence type="ECO:0000256" key="1">
    <source>
        <dbReference type="ARBA" id="ARBA00001946"/>
    </source>
</evidence>
<dbReference type="SUPFAM" id="SSF63882">
    <property type="entry name" value="MoeA N-terminal region -like"/>
    <property type="match status" value="1"/>
</dbReference>
<comment type="similarity">
    <text evidence="4 13">Belongs to the MoeA family.</text>
</comment>
<dbReference type="NCBIfam" id="TIGR00177">
    <property type="entry name" value="molyb_syn"/>
    <property type="match status" value="1"/>
</dbReference>
<organism evidence="15 16">
    <name type="scientific">Salinibacillus xinjiangensis</name>
    <dbReference type="NCBI Taxonomy" id="1229268"/>
    <lineage>
        <taxon>Bacteria</taxon>
        <taxon>Bacillati</taxon>
        <taxon>Bacillota</taxon>
        <taxon>Bacilli</taxon>
        <taxon>Bacillales</taxon>
        <taxon>Bacillaceae</taxon>
        <taxon>Salinibacillus</taxon>
    </lineage>
</organism>
<dbReference type="InterPro" id="IPR001453">
    <property type="entry name" value="MoaB/Mog_dom"/>
</dbReference>
<protein>
    <recommendedName>
        <fullName evidence="6 13">Molybdopterin molybdenumtransferase</fullName>
        <ecNumber evidence="5 13">2.10.1.1</ecNumber>
    </recommendedName>
</protein>
<evidence type="ECO:0000256" key="2">
    <source>
        <dbReference type="ARBA" id="ARBA00002901"/>
    </source>
</evidence>
<evidence type="ECO:0000256" key="4">
    <source>
        <dbReference type="ARBA" id="ARBA00010763"/>
    </source>
</evidence>
<dbReference type="GO" id="GO:0061599">
    <property type="term" value="F:molybdopterin molybdotransferase activity"/>
    <property type="evidence" value="ECO:0007669"/>
    <property type="project" value="UniProtKB-UniRule"/>
</dbReference>
<dbReference type="SMART" id="SM00852">
    <property type="entry name" value="MoCF_biosynth"/>
    <property type="match status" value="1"/>
</dbReference>
<dbReference type="EC" id="2.10.1.1" evidence="5 13"/>
<evidence type="ECO:0000256" key="6">
    <source>
        <dbReference type="ARBA" id="ARBA00021108"/>
    </source>
</evidence>
<dbReference type="SUPFAM" id="SSF63867">
    <property type="entry name" value="MoeA C-terminal domain-like"/>
    <property type="match status" value="1"/>
</dbReference>
<dbReference type="AlphaFoldDB" id="A0A6G1X489"/>
<reference evidence="15 16" key="1">
    <citation type="submission" date="2019-11" db="EMBL/GenBank/DDBJ databases">
        <authorList>
            <person name="Li J."/>
        </authorList>
    </citation>
    <scope>NUCLEOTIDE SEQUENCE [LARGE SCALE GENOMIC DNA]</scope>
    <source>
        <strain evidence="15 16">J4</strain>
    </source>
</reference>
<dbReference type="OrthoDB" id="9804758at2"/>
<evidence type="ECO:0000256" key="13">
    <source>
        <dbReference type="RuleBase" id="RU365090"/>
    </source>
</evidence>
<keyword evidence="8 13" id="KW-0808">Transferase</keyword>
<evidence type="ECO:0000256" key="8">
    <source>
        <dbReference type="ARBA" id="ARBA00022679"/>
    </source>
</evidence>
<dbReference type="Gene3D" id="2.170.190.11">
    <property type="entry name" value="Molybdopterin biosynthesis moea protein, domain 3"/>
    <property type="match status" value="1"/>
</dbReference>
<evidence type="ECO:0000313" key="15">
    <source>
        <dbReference type="EMBL" id="MRG85648.1"/>
    </source>
</evidence>
<gene>
    <name evidence="15" type="ORF">GH754_04785</name>
</gene>
<evidence type="ECO:0000256" key="9">
    <source>
        <dbReference type="ARBA" id="ARBA00022723"/>
    </source>
</evidence>
<keyword evidence="7 13" id="KW-0500">Molybdenum</keyword>
<evidence type="ECO:0000313" key="16">
    <source>
        <dbReference type="Proteomes" id="UP000480185"/>
    </source>
</evidence>
<dbReference type="CDD" id="cd00887">
    <property type="entry name" value="MoeA"/>
    <property type="match status" value="1"/>
</dbReference>
<dbReference type="UniPathway" id="UPA00344"/>
<dbReference type="FunFam" id="2.170.190.11:FF:000001">
    <property type="entry name" value="Molybdopterin molybdenumtransferase"/>
    <property type="match status" value="1"/>
</dbReference>
<dbReference type="InterPro" id="IPR036688">
    <property type="entry name" value="MoeA_C_domain_IV_sf"/>
</dbReference>
<dbReference type="Pfam" id="PF03454">
    <property type="entry name" value="MoeA_C"/>
    <property type="match status" value="1"/>
</dbReference>
<keyword evidence="10 13" id="KW-0460">Magnesium</keyword>
<comment type="pathway">
    <text evidence="3 13">Cofactor biosynthesis; molybdopterin biosynthesis.</text>
</comment>
<dbReference type="Gene3D" id="3.90.105.10">
    <property type="entry name" value="Molybdopterin biosynthesis moea protein, domain 2"/>
    <property type="match status" value="1"/>
</dbReference>
<dbReference type="InterPro" id="IPR036135">
    <property type="entry name" value="MoeA_linker/N_sf"/>
</dbReference>
<dbReference type="FunFam" id="3.40.980.10:FF:000004">
    <property type="entry name" value="Molybdopterin molybdenumtransferase"/>
    <property type="match status" value="1"/>
</dbReference>
<comment type="function">
    <text evidence="2 13">Catalyzes the insertion of molybdate into adenylated molybdopterin with the concomitant release of AMP.</text>
</comment>
<evidence type="ECO:0000256" key="3">
    <source>
        <dbReference type="ARBA" id="ARBA00005046"/>
    </source>
</evidence>